<feature type="domain" description="Histidine kinase" evidence="6">
    <location>
        <begin position="351"/>
        <end position="569"/>
    </location>
</feature>
<keyword evidence="10" id="KW-0808">Transferase</keyword>
<dbReference type="AlphaFoldDB" id="A0A517TR52"/>
<dbReference type="Gene3D" id="1.10.287.130">
    <property type="match status" value="1"/>
</dbReference>
<dbReference type="Pfam" id="PF00072">
    <property type="entry name" value="Response_reg"/>
    <property type="match status" value="1"/>
</dbReference>
<gene>
    <name evidence="10" type="primary">luxQ_1</name>
    <name evidence="10" type="ORF">I41_00100</name>
</gene>
<evidence type="ECO:0000313" key="11">
    <source>
        <dbReference type="Proteomes" id="UP000317909"/>
    </source>
</evidence>
<dbReference type="InterPro" id="IPR011006">
    <property type="entry name" value="CheY-like_superfamily"/>
</dbReference>
<feature type="domain" description="Response regulatory" evidence="7">
    <location>
        <begin position="600"/>
        <end position="718"/>
    </location>
</feature>
<dbReference type="GO" id="GO:0000155">
    <property type="term" value="F:phosphorelay sensor kinase activity"/>
    <property type="evidence" value="ECO:0007669"/>
    <property type="project" value="InterPro"/>
</dbReference>
<feature type="modified residue" description="4-aspartylphosphate" evidence="4">
    <location>
        <position position="649"/>
    </location>
</feature>
<dbReference type="OrthoDB" id="229369at2"/>
<evidence type="ECO:0000256" key="5">
    <source>
        <dbReference type="SAM" id="Phobius"/>
    </source>
</evidence>
<comment type="catalytic activity">
    <reaction evidence="1">
        <text>ATP + protein L-histidine = ADP + protein N-phospho-L-histidine.</text>
        <dbReference type="EC" id="2.7.13.3"/>
    </reaction>
</comment>
<feature type="transmembrane region" description="Helical" evidence="5">
    <location>
        <begin position="149"/>
        <end position="167"/>
    </location>
</feature>
<dbReference type="SUPFAM" id="SSF52172">
    <property type="entry name" value="CheY-like"/>
    <property type="match status" value="1"/>
</dbReference>
<dbReference type="SUPFAM" id="SSF55785">
    <property type="entry name" value="PYP-like sensor domain (PAS domain)"/>
    <property type="match status" value="1"/>
</dbReference>
<dbReference type="PROSITE" id="PS50113">
    <property type="entry name" value="PAC"/>
    <property type="match status" value="1"/>
</dbReference>
<dbReference type="CDD" id="cd17580">
    <property type="entry name" value="REC_2_DhkD-like"/>
    <property type="match status" value="1"/>
</dbReference>
<dbReference type="NCBIfam" id="TIGR00229">
    <property type="entry name" value="sensory_box"/>
    <property type="match status" value="1"/>
</dbReference>
<evidence type="ECO:0000313" key="10">
    <source>
        <dbReference type="EMBL" id="QDT70857.1"/>
    </source>
</evidence>
<dbReference type="EC" id="2.7.13.3" evidence="2"/>
<evidence type="ECO:0000256" key="4">
    <source>
        <dbReference type="PROSITE-ProRule" id="PRU00169"/>
    </source>
</evidence>
<dbReference type="CDD" id="cd00130">
    <property type="entry name" value="PAS"/>
    <property type="match status" value="1"/>
</dbReference>
<feature type="domain" description="PAC" evidence="9">
    <location>
        <begin position="274"/>
        <end position="326"/>
    </location>
</feature>
<dbReference type="Gene3D" id="3.40.50.2300">
    <property type="match status" value="1"/>
</dbReference>
<dbReference type="SMART" id="SM00388">
    <property type="entry name" value="HisKA"/>
    <property type="match status" value="1"/>
</dbReference>
<evidence type="ECO:0000256" key="2">
    <source>
        <dbReference type="ARBA" id="ARBA00012438"/>
    </source>
</evidence>
<evidence type="ECO:0000256" key="1">
    <source>
        <dbReference type="ARBA" id="ARBA00000085"/>
    </source>
</evidence>
<dbReference type="SMART" id="SM00387">
    <property type="entry name" value="HATPase_c"/>
    <property type="match status" value="1"/>
</dbReference>
<dbReference type="InterPro" id="IPR013655">
    <property type="entry name" value="PAS_fold_3"/>
</dbReference>
<dbReference type="PANTHER" id="PTHR43547:SF2">
    <property type="entry name" value="HYBRID SIGNAL TRANSDUCTION HISTIDINE KINASE C"/>
    <property type="match status" value="1"/>
</dbReference>
<dbReference type="InterPro" id="IPR000700">
    <property type="entry name" value="PAS-assoc_C"/>
</dbReference>
<dbReference type="FunFam" id="3.30.565.10:FF:000010">
    <property type="entry name" value="Sensor histidine kinase RcsC"/>
    <property type="match status" value="1"/>
</dbReference>
<dbReference type="EMBL" id="CP036339">
    <property type="protein sequence ID" value="QDT70857.1"/>
    <property type="molecule type" value="Genomic_DNA"/>
</dbReference>
<dbReference type="Gene3D" id="3.30.565.10">
    <property type="entry name" value="Histidine kinase-like ATPase, C-terminal domain"/>
    <property type="match status" value="1"/>
</dbReference>
<sequence>MSGRTTRLPPARWDPVLHTPQVRRQARLLLCHFRQYPQVLLIASQDIEAFMGEILTGLFDTSGFPARWQCGAWSDELGWLHIGSDLAIWAAYTAIPCVLAFFILRRQDVPFPRILWLFVAFIFACGTTHLISAIIFWQPVYRLDGVVKFLTAVVSWGTVVALVQITPKALHLPGLERVNAQLAHEVAERKRSEELLRVEEERLRLALIAGRMGTWSWEIATNRVTWSAEIESIHGIAAGSFAGTFAAFIAMVHPDDRARMEQIVQRNLEQLSNHHSEYRIITADGRTRWVEARGTLFTDEQGRPQLMSGVSMDVTARKEAEEERERLLDSERYARSEAEKANRLKDEFLSLVSHELRTPLNAMLGYAQLLLMNQRTPQQVTEAATVIERNGRAQVQIIDDLLDMSRVITGKMRLDVQSVDLCDVVRRAIDTITPRAAARGIEVQAVLDPRAGQIAGDASRLEQIFLNLLSNAVKFTPKQGRVQVTLARVNSHVEVQIADTGQGIEGELLPFVFDRFRQGDGSTQRRHGGLGLGLSLVKHLVEMHGGSVRASSDGRGKGSLFTVVLPLQISAPDAGTDRVQPVAAASMLRSHGAPPIADLRVLIVDDEADARGLAARILEQHGVEVHSAATADEALELLRRVRPDVIVSDIGMPGTDGYQLMRMVRALPDEEGGRTPAVAATAFARGEDRTKALLSGYQAHLAKPVDANELVAAVATLAGRTGRGA</sequence>
<keyword evidence="11" id="KW-1185">Reference proteome</keyword>
<dbReference type="SMART" id="SM00086">
    <property type="entry name" value="PAC"/>
    <property type="match status" value="1"/>
</dbReference>
<dbReference type="InterPro" id="IPR036097">
    <property type="entry name" value="HisK_dim/P_sf"/>
</dbReference>
<dbReference type="InterPro" id="IPR001789">
    <property type="entry name" value="Sig_transdc_resp-reg_receiver"/>
</dbReference>
<dbReference type="InterPro" id="IPR003661">
    <property type="entry name" value="HisK_dim/P_dom"/>
</dbReference>
<evidence type="ECO:0000259" key="6">
    <source>
        <dbReference type="PROSITE" id="PS50109"/>
    </source>
</evidence>
<dbReference type="PROSITE" id="PS50109">
    <property type="entry name" value="HIS_KIN"/>
    <property type="match status" value="1"/>
</dbReference>
<dbReference type="Pfam" id="PF00512">
    <property type="entry name" value="HisKA"/>
    <property type="match status" value="1"/>
</dbReference>
<dbReference type="SUPFAM" id="SSF47384">
    <property type="entry name" value="Homodimeric domain of signal transducing histidine kinase"/>
    <property type="match status" value="1"/>
</dbReference>
<dbReference type="Proteomes" id="UP000317909">
    <property type="component" value="Chromosome"/>
</dbReference>
<dbReference type="Gene3D" id="2.10.70.100">
    <property type="match status" value="1"/>
</dbReference>
<keyword evidence="3 4" id="KW-0597">Phosphoprotein</keyword>
<dbReference type="PRINTS" id="PR00344">
    <property type="entry name" value="BCTRLSENSOR"/>
</dbReference>
<dbReference type="InterPro" id="IPR036890">
    <property type="entry name" value="HATPase_C_sf"/>
</dbReference>
<feature type="transmembrane region" description="Helical" evidence="5">
    <location>
        <begin position="116"/>
        <end position="137"/>
    </location>
</feature>
<evidence type="ECO:0000259" key="9">
    <source>
        <dbReference type="PROSITE" id="PS50113"/>
    </source>
</evidence>
<dbReference type="PANTHER" id="PTHR43547">
    <property type="entry name" value="TWO-COMPONENT HISTIDINE KINASE"/>
    <property type="match status" value="1"/>
</dbReference>
<dbReference type="InterPro" id="IPR001610">
    <property type="entry name" value="PAC"/>
</dbReference>
<dbReference type="PROSITE" id="PS50110">
    <property type="entry name" value="RESPONSE_REGULATORY"/>
    <property type="match status" value="1"/>
</dbReference>
<dbReference type="InterPro" id="IPR035965">
    <property type="entry name" value="PAS-like_dom_sf"/>
</dbReference>
<evidence type="ECO:0000256" key="3">
    <source>
        <dbReference type="ARBA" id="ARBA00022553"/>
    </source>
</evidence>
<dbReference type="CDD" id="cd00082">
    <property type="entry name" value="HisKA"/>
    <property type="match status" value="1"/>
</dbReference>
<dbReference type="Gene3D" id="3.30.450.20">
    <property type="entry name" value="PAS domain"/>
    <property type="match status" value="1"/>
</dbReference>
<keyword evidence="10" id="KW-0418">Kinase</keyword>
<keyword evidence="5" id="KW-1133">Transmembrane helix</keyword>
<proteinExistence type="predicted"/>
<evidence type="ECO:0000259" key="8">
    <source>
        <dbReference type="PROSITE" id="PS50112"/>
    </source>
</evidence>
<dbReference type="Pfam" id="PF02518">
    <property type="entry name" value="HATPase_c"/>
    <property type="match status" value="1"/>
</dbReference>
<organism evidence="10 11">
    <name type="scientific">Lacipirellula limnantheis</name>
    <dbReference type="NCBI Taxonomy" id="2528024"/>
    <lineage>
        <taxon>Bacteria</taxon>
        <taxon>Pseudomonadati</taxon>
        <taxon>Planctomycetota</taxon>
        <taxon>Planctomycetia</taxon>
        <taxon>Pirellulales</taxon>
        <taxon>Lacipirellulaceae</taxon>
        <taxon>Lacipirellula</taxon>
    </lineage>
</organism>
<feature type="transmembrane region" description="Helical" evidence="5">
    <location>
        <begin position="86"/>
        <end position="104"/>
    </location>
</feature>
<dbReference type="InterPro" id="IPR004358">
    <property type="entry name" value="Sig_transdc_His_kin-like_C"/>
</dbReference>
<reference evidence="10 11" key="1">
    <citation type="submission" date="2019-02" db="EMBL/GenBank/DDBJ databases">
        <title>Deep-cultivation of Planctomycetes and their phenomic and genomic characterization uncovers novel biology.</title>
        <authorList>
            <person name="Wiegand S."/>
            <person name="Jogler M."/>
            <person name="Boedeker C."/>
            <person name="Pinto D."/>
            <person name="Vollmers J."/>
            <person name="Rivas-Marin E."/>
            <person name="Kohn T."/>
            <person name="Peeters S.H."/>
            <person name="Heuer A."/>
            <person name="Rast P."/>
            <person name="Oberbeckmann S."/>
            <person name="Bunk B."/>
            <person name="Jeske O."/>
            <person name="Meyerdierks A."/>
            <person name="Storesund J.E."/>
            <person name="Kallscheuer N."/>
            <person name="Luecker S."/>
            <person name="Lage O.M."/>
            <person name="Pohl T."/>
            <person name="Merkel B.J."/>
            <person name="Hornburger P."/>
            <person name="Mueller R.-W."/>
            <person name="Bruemmer F."/>
            <person name="Labrenz M."/>
            <person name="Spormann A.M."/>
            <person name="Op den Camp H."/>
            <person name="Overmann J."/>
            <person name="Amann R."/>
            <person name="Jetten M.S.M."/>
            <person name="Mascher T."/>
            <person name="Medema M.H."/>
            <person name="Devos D.P."/>
            <person name="Kaster A.-K."/>
            <person name="Ovreas L."/>
            <person name="Rohde M."/>
            <person name="Galperin M.Y."/>
            <person name="Jogler C."/>
        </authorList>
    </citation>
    <scope>NUCLEOTIDE SEQUENCE [LARGE SCALE GENOMIC DNA]</scope>
    <source>
        <strain evidence="10 11">I41</strain>
    </source>
</reference>
<keyword evidence="5" id="KW-0812">Transmembrane</keyword>
<dbReference type="InterPro" id="IPR005467">
    <property type="entry name" value="His_kinase_dom"/>
</dbReference>
<dbReference type="Pfam" id="PF08447">
    <property type="entry name" value="PAS_3"/>
    <property type="match status" value="1"/>
</dbReference>
<dbReference type="InterPro" id="IPR000014">
    <property type="entry name" value="PAS"/>
</dbReference>
<dbReference type="SUPFAM" id="SSF55874">
    <property type="entry name" value="ATPase domain of HSP90 chaperone/DNA topoisomerase II/histidine kinase"/>
    <property type="match status" value="1"/>
</dbReference>
<dbReference type="Pfam" id="PF25487">
    <property type="entry name" value="ETR1_N"/>
    <property type="match status" value="1"/>
</dbReference>
<dbReference type="InterPro" id="IPR058544">
    <property type="entry name" value="ETR1_N"/>
</dbReference>
<accession>A0A517TR52</accession>
<feature type="domain" description="PAS" evidence="8">
    <location>
        <begin position="199"/>
        <end position="271"/>
    </location>
</feature>
<keyword evidence="5" id="KW-0472">Membrane</keyword>
<name>A0A517TR52_9BACT</name>
<dbReference type="InterPro" id="IPR003594">
    <property type="entry name" value="HATPase_dom"/>
</dbReference>
<dbReference type="KEGG" id="llh:I41_00100"/>
<evidence type="ECO:0000259" key="7">
    <source>
        <dbReference type="PROSITE" id="PS50110"/>
    </source>
</evidence>
<protein>
    <recommendedName>
        <fullName evidence="2">histidine kinase</fullName>
        <ecNumber evidence="2">2.7.13.3</ecNumber>
    </recommendedName>
</protein>
<dbReference type="PROSITE" id="PS50112">
    <property type="entry name" value="PAS"/>
    <property type="match status" value="1"/>
</dbReference>
<dbReference type="SMART" id="SM00448">
    <property type="entry name" value="REC"/>
    <property type="match status" value="1"/>
</dbReference>